<dbReference type="SMART" id="SM00320">
    <property type="entry name" value="WD40"/>
    <property type="match status" value="5"/>
</dbReference>
<proteinExistence type="predicted"/>
<dbReference type="Pfam" id="PF12894">
    <property type="entry name" value="ANAPC4_WD40"/>
    <property type="match status" value="1"/>
</dbReference>
<protein>
    <submittedName>
        <fullName evidence="6">Angio-associated migratory cell protein</fullName>
    </submittedName>
</protein>
<accession>A0A067R0M1</accession>
<dbReference type="PROSITE" id="PS50082">
    <property type="entry name" value="WD_REPEATS_2"/>
    <property type="match status" value="2"/>
</dbReference>
<dbReference type="PANTHER" id="PTHR19857">
    <property type="entry name" value="MITOCHONDRIAL DIVISION PROTEIN 1-RELATED"/>
    <property type="match status" value="1"/>
</dbReference>
<feature type="domain" description="Anaphase-promoting complex subunit 4-like WD40" evidence="5">
    <location>
        <begin position="279"/>
        <end position="352"/>
    </location>
</feature>
<evidence type="ECO:0000313" key="6">
    <source>
        <dbReference type="EMBL" id="KDR12269.1"/>
    </source>
</evidence>
<dbReference type="InterPro" id="IPR024977">
    <property type="entry name" value="Apc4-like_WD40_dom"/>
</dbReference>
<dbReference type="STRING" id="136037.A0A067R0M1"/>
<reference evidence="6 7" key="1">
    <citation type="journal article" date="2014" name="Nat. Commun.">
        <title>Molecular traces of alternative social organization in a termite genome.</title>
        <authorList>
            <person name="Terrapon N."/>
            <person name="Li C."/>
            <person name="Robertson H.M."/>
            <person name="Ji L."/>
            <person name="Meng X."/>
            <person name="Booth W."/>
            <person name="Chen Z."/>
            <person name="Childers C.P."/>
            <person name="Glastad K.M."/>
            <person name="Gokhale K."/>
            <person name="Gowin J."/>
            <person name="Gronenberg W."/>
            <person name="Hermansen R.A."/>
            <person name="Hu H."/>
            <person name="Hunt B.G."/>
            <person name="Huylmans A.K."/>
            <person name="Khalil S.M."/>
            <person name="Mitchell R.D."/>
            <person name="Munoz-Torres M.C."/>
            <person name="Mustard J.A."/>
            <person name="Pan H."/>
            <person name="Reese J.T."/>
            <person name="Scharf M.E."/>
            <person name="Sun F."/>
            <person name="Vogel H."/>
            <person name="Xiao J."/>
            <person name="Yang W."/>
            <person name="Yang Z."/>
            <person name="Yang Z."/>
            <person name="Zhou J."/>
            <person name="Zhu J."/>
            <person name="Brent C.S."/>
            <person name="Elsik C.G."/>
            <person name="Goodisman M.A."/>
            <person name="Liberles D.A."/>
            <person name="Roe R.M."/>
            <person name="Vargo E.L."/>
            <person name="Vilcinskas A."/>
            <person name="Wang J."/>
            <person name="Bornberg-Bauer E."/>
            <person name="Korb J."/>
            <person name="Zhang G."/>
            <person name="Liebig J."/>
        </authorList>
    </citation>
    <scope>NUCLEOTIDE SEQUENCE [LARGE SCALE GENOMIC DNA]</scope>
    <source>
        <tissue evidence="6">Whole organism</tissue>
    </source>
</reference>
<dbReference type="PANTHER" id="PTHR19857:SF8">
    <property type="entry name" value="ANGIO-ASSOCIATED MIGRATORY CELL PROTEIN"/>
    <property type="match status" value="1"/>
</dbReference>
<dbReference type="PROSITE" id="PS50294">
    <property type="entry name" value="WD_REPEATS_REGION"/>
    <property type="match status" value="1"/>
</dbReference>
<evidence type="ECO:0000256" key="2">
    <source>
        <dbReference type="ARBA" id="ARBA00022737"/>
    </source>
</evidence>
<keyword evidence="1 3" id="KW-0853">WD repeat</keyword>
<feature type="repeat" description="WD" evidence="3">
    <location>
        <begin position="224"/>
        <end position="257"/>
    </location>
</feature>
<gene>
    <name evidence="6" type="ORF">L798_13886</name>
</gene>
<dbReference type="InParanoid" id="A0A067R0M1"/>
<dbReference type="InterPro" id="IPR051179">
    <property type="entry name" value="WD_repeat_multifunction"/>
</dbReference>
<dbReference type="AlphaFoldDB" id="A0A067R0M1"/>
<evidence type="ECO:0000256" key="4">
    <source>
        <dbReference type="SAM" id="MobiDB-lite"/>
    </source>
</evidence>
<dbReference type="SUPFAM" id="SSF50978">
    <property type="entry name" value="WD40 repeat-like"/>
    <property type="match status" value="1"/>
</dbReference>
<keyword evidence="2" id="KW-0677">Repeat</keyword>
<keyword evidence="7" id="KW-1185">Reference proteome</keyword>
<evidence type="ECO:0000313" key="7">
    <source>
        <dbReference type="Proteomes" id="UP000027135"/>
    </source>
</evidence>
<dbReference type="Gene3D" id="2.130.10.10">
    <property type="entry name" value="YVTN repeat-like/Quinoprotein amine dehydrogenase"/>
    <property type="match status" value="1"/>
</dbReference>
<dbReference type="PROSITE" id="PS00678">
    <property type="entry name" value="WD_REPEATS_1"/>
    <property type="match status" value="1"/>
</dbReference>
<dbReference type="OMA" id="DTIACSK"/>
<dbReference type="InterPro" id="IPR036322">
    <property type="entry name" value="WD40_repeat_dom_sf"/>
</dbReference>
<evidence type="ECO:0000256" key="1">
    <source>
        <dbReference type="ARBA" id="ARBA00022574"/>
    </source>
</evidence>
<organism evidence="6 7">
    <name type="scientific">Zootermopsis nevadensis</name>
    <name type="common">Dampwood termite</name>
    <dbReference type="NCBI Taxonomy" id="136037"/>
    <lineage>
        <taxon>Eukaryota</taxon>
        <taxon>Metazoa</taxon>
        <taxon>Ecdysozoa</taxon>
        <taxon>Arthropoda</taxon>
        <taxon>Hexapoda</taxon>
        <taxon>Insecta</taxon>
        <taxon>Pterygota</taxon>
        <taxon>Neoptera</taxon>
        <taxon>Polyneoptera</taxon>
        <taxon>Dictyoptera</taxon>
        <taxon>Blattodea</taxon>
        <taxon>Blattoidea</taxon>
        <taxon>Termitoidae</taxon>
        <taxon>Termopsidae</taxon>
        <taxon>Zootermopsis</taxon>
    </lineage>
</organism>
<sequence length="432" mass="47456">MNYEQLAIMYEPIRLFPSSRNGDIATGFQIVAFLSRPKVSARIVLSDALQEQNGLHGATTQHRREALQVHGGLLGCDAVWTRQPRLPNYKSSWSHNLEVFRGNVLTQLKDTPPTSPCSNETMDYNELFEDEVEEVIDGEAASSNNYIEANDASDEDIGIGLEGSENSEGNNPVRDDSASVFSHHKGSVFCCHLQPKAGRLAVTGAEDDMAYVWETHSGEVVLQCKGHKDSVTCVRFNYDGSYVATGDMSGVIQVWKIANKLQVWETCIGDLTWLRWHHGANVLLAGTESGEVYVWRIPGGECKVLPGHGDKADCGLMLPDGKRMAIGYADGSLKIFDTKTATVLHHVPQGQAHTGTITDMDCHPDNNLLISSSVDGHAVVLKTQTGKKNGLSPLMCLQMTLLSEWFVTYITGKWPFSTVCTLMSLQITLINE</sequence>
<dbReference type="InterPro" id="IPR015943">
    <property type="entry name" value="WD40/YVTN_repeat-like_dom_sf"/>
</dbReference>
<dbReference type="Pfam" id="PF00400">
    <property type="entry name" value="WD40"/>
    <property type="match status" value="2"/>
</dbReference>
<dbReference type="eggNOG" id="KOG0296">
    <property type="taxonomic scope" value="Eukaryota"/>
</dbReference>
<dbReference type="Proteomes" id="UP000027135">
    <property type="component" value="Unassembled WGS sequence"/>
</dbReference>
<name>A0A067R0M1_ZOONE</name>
<dbReference type="InterPro" id="IPR019775">
    <property type="entry name" value="WD40_repeat_CS"/>
</dbReference>
<evidence type="ECO:0000256" key="3">
    <source>
        <dbReference type="PROSITE-ProRule" id="PRU00221"/>
    </source>
</evidence>
<feature type="repeat" description="WD" evidence="3">
    <location>
        <begin position="181"/>
        <end position="223"/>
    </location>
</feature>
<evidence type="ECO:0000259" key="5">
    <source>
        <dbReference type="Pfam" id="PF12894"/>
    </source>
</evidence>
<feature type="region of interest" description="Disordered" evidence="4">
    <location>
        <begin position="156"/>
        <end position="177"/>
    </location>
</feature>
<dbReference type="EMBL" id="KK853030">
    <property type="protein sequence ID" value="KDR12269.1"/>
    <property type="molecule type" value="Genomic_DNA"/>
</dbReference>
<dbReference type="InterPro" id="IPR001680">
    <property type="entry name" value="WD40_rpt"/>
</dbReference>